<comment type="similarity">
    <text evidence="2">Belongs to the ADIPOR family.</text>
</comment>
<comment type="subcellular location">
    <subcellularLocation>
        <location evidence="1">Membrane</location>
        <topology evidence="1">Multi-pass membrane protein</topology>
    </subcellularLocation>
</comment>
<evidence type="ECO:0000256" key="6">
    <source>
        <dbReference type="PIRSR" id="PIRSR604254-1"/>
    </source>
</evidence>
<dbReference type="Pfam" id="PF03006">
    <property type="entry name" value="HlyIII"/>
    <property type="match status" value="1"/>
</dbReference>
<dbReference type="GO" id="GO:0038023">
    <property type="term" value="F:signaling receptor activity"/>
    <property type="evidence" value="ECO:0007669"/>
    <property type="project" value="TreeGrafter"/>
</dbReference>
<evidence type="ECO:0000256" key="2">
    <source>
        <dbReference type="ARBA" id="ARBA00007018"/>
    </source>
</evidence>
<evidence type="ECO:0000256" key="5">
    <source>
        <dbReference type="ARBA" id="ARBA00023136"/>
    </source>
</evidence>
<reference evidence="9" key="2">
    <citation type="submission" date="2023-06" db="EMBL/GenBank/DDBJ databases">
        <authorList>
            <consortium name="Lawrence Berkeley National Laboratory"/>
            <person name="Mondo S.J."/>
            <person name="Hensen N."/>
            <person name="Bonometti L."/>
            <person name="Westerberg I."/>
            <person name="Brannstrom I.O."/>
            <person name="Guillou S."/>
            <person name="Cros-Aarteil S."/>
            <person name="Calhoun S."/>
            <person name="Haridas S."/>
            <person name="Kuo A."/>
            <person name="Pangilinan J."/>
            <person name="Riley R."/>
            <person name="Labutti K."/>
            <person name="Andreopoulos B."/>
            <person name="Lipzen A."/>
            <person name="Chen C."/>
            <person name="Yanf M."/>
            <person name="Daum C."/>
            <person name="Ng V."/>
            <person name="Clum A."/>
            <person name="Steindorff A."/>
            <person name="Ohm R."/>
            <person name="Martin F."/>
            <person name="Silar P."/>
            <person name="Natvig D."/>
            <person name="Lalanne C."/>
            <person name="Gautier V."/>
            <person name="Ament-Velasquez S.L."/>
            <person name="Kruys A."/>
            <person name="Hutchinson M.I."/>
            <person name="Powell A.J."/>
            <person name="Barry K."/>
            <person name="Miller A.N."/>
            <person name="Grigoriev I.V."/>
            <person name="Debuchy R."/>
            <person name="Gladieux P."/>
            <person name="Thoren M.H."/>
            <person name="Johannesson H."/>
        </authorList>
    </citation>
    <scope>NUCLEOTIDE SEQUENCE</scope>
    <source>
        <strain evidence="9">CBS 333.67</strain>
    </source>
</reference>
<feature type="transmembrane region" description="Helical" evidence="8">
    <location>
        <begin position="225"/>
        <end position="245"/>
    </location>
</feature>
<sequence length="328" mass="36557">MPSATASGPNPEKQQQVQLKSQQSRPRRPSTASTLLSTAQALENKLEHALLVLWDDLPHWRRDNPSILSGYRATSNSIRGSLASLWYLHNESVNIWTHLLGAVAFAVGGVYLYALVAPRYESASAADVLAFGCFFGGAFCCLGMSATFHTLCNHSEKVATWGNKLDYTGIVFLIVGSFVPALWYGFYCWEVLLTVYLGAIALLGSGCIVVSWFDHFRTPAWRPYRTLMFVALGLSSVVPILHALTFTGYRQLNERMALNWVILQGALYIFGAFLYAVRWPERKYPGAFDIWGSSHQIFHVFVLLAAATHFYGMTRAFDFHHSVLGAQC</sequence>
<keyword evidence="6" id="KW-0862">Zinc</keyword>
<keyword evidence="10" id="KW-1185">Reference proteome</keyword>
<dbReference type="GO" id="GO:0006882">
    <property type="term" value="P:intracellular zinc ion homeostasis"/>
    <property type="evidence" value="ECO:0007669"/>
    <property type="project" value="TreeGrafter"/>
</dbReference>
<gene>
    <name evidence="9" type="ORF">B0T15DRAFT_483871</name>
</gene>
<feature type="transmembrane region" description="Helical" evidence="8">
    <location>
        <begin position="167"/>
        <end position="186"/>
    </location>
</feature>
<dbReference type="PANTHER" id="PTHR20855">
    <property type="entry name" value="ADIPOR/PROGESTIN RECEPTOR-RELATED"/>
    <property type="match status" value="1"/>
</dbReference>
<proteinExistence type="inferred from homology"/>
<evidence type="ECO:0000313" key="10">
    <source>
        <dbReference type="Proteomes" id="UP001273166"/>
    </source>
</evidence>
<keyword evidence="6" id="KW-0479">Metal-binding</keyword>
<evidence type="ECO:0000256" key="4">
    <source>
        <dbReference type="ARBA" id="ARBA00022989"/>
    </source>
</evidence>
<feature type="binding site" evidence="6">
    <location>
        <position position="295"/>
    </location>
    <ligand>
        <name>Zn(2+)</name>
        <dbReference type="ChEBI" id="CHEBI:29105"/>
    </ligand>
</feature>
<evidence type="ECO:0000256" key="8">
    <source>
        <dbReference type="SAM" id="Phobius"/>
    </source>
</evidence>
<feature type="transmembrane region" description="Helical" evidence="8">
    <location>
        <begin position="257"/>
        <end position="277"/>
    </location>
</feature>
<dbReference type="EMBL" id="JAUDZG010000003">
    <property type="protein sequence ID" value="KAK3306527.1"/>
    <property type="molecule type" value="Genomic_DNA"/>
</dbReference>
<dbReference type="RefSeq" id="XP_062722307.1">
    <property type="nucleotide sequence ID" value="XM_062866189.1"/>
</dbReference>
<evidence type="ECO:0000313" key="9">
    <source>
        <dbReference type="EMBL" id="KAK3306527.1"/>
    </source>
</evidence>
<feature type="transmembrane region" description="Helical" evidence="8">
    <location>
        <begin position="95"/>
        <end position="116"/>
    </location>
</feature>
<feature type="region of interest" description="Disordered" evidence="7">
    <location>
        <begin position="1"/>
        <end position="33"/>
    </location>
</feature>
<dbReference type="GO" id="GO:0016020">
    <property type="term" value="C:membrane"/>
    <property type="evidence" value="ECO:0007669"/>
    <property type="project" value="UniProtKB-SubCell"/>
</dbReference>
<dbReference type="PANTHER" id="PTHR20855:SF52">
    <property type="entry name" value="ADIPONECTIN RECEPTOR PROTEIN"/>
    <property type="match status" value="1"/>
</dbReference>
<feature type="compositionally biased region" description="Low complexity" evidence="7">
    <location>
        <begin position="13"/>
        <end position="24"/>
    </location>
</feature>
<keyword evidence="4 8" id="KW-1133">Transmembrane helix</keyword>
<keyword evidence="3 8" id="KW-0812">Transmembrane</keyword>
<comment type="caution">
    <text evidence="9">The sequence shown here is derived from an EMBL/GenBank/DDBJ whole genome shotgun (WGS) entry which is preliminary data.</text>
</comment>
<dbReference type="AlphaFoldDB" id="A0AAJ0M2F4"/>
<feature type="transmembrane region" description="Helical" evidence="8">
    <location>
        <begin position="297"/>
        <end position="314"/>
    </location>
</feature>
<keyword evidence="5 8" id="KW-0472">Membrane</keyword>
<dbReference type="InterPro" id="IPR004254">
    <property type="entry name" value="AdipoR/HlyIII-related"/>
</dbReference>
<evidence type="ECO:0000256" key="7">
    <source>
        <dbReference type="SAM" id="MobiDB-lite"/>
    </source>
</evidence>
<accession>A0AAJ0M2F4</accession>
<feature type="transmembrane region" description="Helical" evidence="8">
    <location>
        <begin position="128"/>
        <end position="147"/>
    </location>
</feature>
<dbReference type="GeneID" id="87885018"/>
<dbReference type="GO" id="GO:0046872">
    <property type="term" value="F:metal ion binding"/>
    <property type="evidence" value="ECO:0007669"/>
    <property type="project" value="UniProtKB-KW"/>
</dbReference>
<protein>
    <submittedName>
        <fullName evidence="9">Hemolysin-III related-domain-containing protein</fullName>
    </submittedName>
</protein>
<dbReference type="Proteomes" id="UP001273166">
    <property type="component" value="Unassembled WGS sequence"/>
</dbReference>
<feature type="binding site" evidence="6">
    <location>
        <position position="149"/>
    </location>
    <ligand>
        <name>Zn(2+)</name>
        <dbReference type="ChEBI" id="CHEBI:29105"/>
    </ligand>
</feature>
<evidence type="ECO:0000256" key="3">
    <source>
        <dbReference type="ARBA" id="ARBA00022692"/>
    </source>
</evidence>
<organism evidence="9 10">
    <name type="scientific">Chaetomium strumarium</name>
    <dbReference type="NCBI Taxonomy" id="1170767"/>
    <lineage>
        <taxon>Eukaryota</taxon>
        <taxon>Fungi</taxon>
        <taxon>Dikarya</taxon>
        <taxon>Ascomycota</taxon>
        <taxon>Pezizomycotina</taxon>
        <taxon>Sordariomycetes</taxon>
        <taxon>Sordariomycetidae</taxon>
        <taxon>Sordariales</taxon>
        <taxon>Chaetomiaceae</taxon>
        <taxon>Chaetomium</taxon>
    </lineage>
</organism>
<feature type="binding site" evidence="6">
    <location>
        <position position="299"/>
    </location>
    <ligand>
        <name>Zn(2+)</name>
        <dbReference type="ChEBI" id="CHEBI:29105"/>
    </ligand>
</feature>
<reference evidence="9" key="1">
    <citation type="journal article" date="2023" name="Mol. Phylogenet. Evol.">
        <title>Genome-scale phylogeny and comparative genomics of the fungal order Sordariales.</title>
        <authorList>
            <person name="Hensen N."/>
            <person name="Bonometti L."/>
            <person name="Westerberg I."/>
            <person name="Brannstrom I.O."/>
            <person name="Guillou S."/>
            <person name="Cros-Aarteil S."/>
            <person name="Calhoun S."/>
            <person name="Haridas S."/>
            <person name="Kuo A."/>
            <person name="Mondo S."/>
            <person name="Pangilinan J."/>
            <person name="Riley R."/>
            <person name="LaButti K."/>
            <person name="Andreopoulos B."/>
            <person name="Lipzen A."/>
            <person name="Chen C."/>
            <person name="Yan M."/>
            <person name="Daum C."/>
            <person name="Ng V."/>
            <person name="Clum A."/>
            <person name="Steindorff A."/>
            <person name="Ohm R.A."/>
            <person name="Martin F."/>
            <person name="Silar P."/>
            <person name="Natvig D.O."/>
            <person name="Lalanne C."/>
            <person name="Gautier V."/>
            <person name="Ament-Velasquez S.L."/>
            <person name="Kruys A."/>
            <person name="Hutchinson M.I."/>
            <person name="Powell A.J."/>
            <person name="Barry K."/>
            <person name="Miller A.N."/>
            <person name="Grigoriev I.V."/>
            <person name="Debuchy R."/>
            <person name="Gladieux P."/>
            <person name="Hiltunen Thoren M."/>
            <person name="Johannesson H."/>
        </authorList>
    </citation>
    <scope>NUCLEOTIDE SEQUENCE</scope>
    <source>
        <strain evidence="9">CBS 333.67</strain>
    </source>
</reference>
<feature type="transmembrane region" description="Helical" evidence="8">
    <location>
        <begin position="193"/>
        <end position="213"/>
    </location>
</feature>
<name>A0AAJ0M2F4_9PEZI</name>
<evidence type="ECO:0000256" key="1">
    <source>
        <dbReference type="ARBA" id="ARBA00004141"/>
    </source>
</evidence>